<evidence type="ECO:0000256" key="1">
    <source>
        <dbReference type="SAM" id="MobiDB-lite"/>
    </source>
</evidence>
<sequence>MKTRSKSNIKDESKKRPIKASKKNTIIPKKIPTTLKTTNFNDSKEMYTLEMQILTNYSKGKPTLLTNNMLVISELDKKEGENLALESYPFFTYKVEYPLQKLRNIVNYQDRINVFFNKAKFINFILKVGENPTLKDEKQRNERMENNLLAMLEILFPTSFPVIDNIHTSYNYLKSETSLKPFYADHLFNAGYTSNINIDGQPKTIKKVILYNDIVNHPVYRELIDGTISFIDYAKDFDPEFLTKTMDELEKIYNRKKVSLPIQYTNHEISFLNQYRYSIRTINNEKLQRLIEHAYDDDVKIFYEFIQYLYNYYIRQYAKEETNPDFEELIKNGISSLNLKDIRNAKKEIYVMLELHPGDINDPNFEKCDYYDTEVTNKLEKFMQGSLNNETLLENAVSQTKQGPISTTMNSNNMNIPNPQIKKESLPLTEAEMIEINNILLDIMRKYRDMRTGKNKNNSLLQGANQFLEKMKESKPATSKYNEYLQNNRSETLVKDIIKNKFKPQEDKKRISLLFADIFKAWKKELNKPNKIYNEDLYSKITDLNSAIESEKEKELNRITTIKRSVNVPDKDEKINVINYHKIVYDFYKFVLMNILKPSLDYNFNKNNEDFIKVGNVKKSKGGKMTLKKGGLVNNKTLKNLK</sequence>
<evidence type="ECO:0000313" key="2">
    <source>
        <dbReference type="EMBL" id="QHT37882.1"/>
    </source>
</evidence>
<organism evidence="2">
    <name type="scientific">viral metagenome</name>
    <dbReference type="NCBI Taxonomy" id="1070528"/>
    <lineage>
        <taxon>unclassified sequences</taxon>
        <taxon>metagenomes</taxon>
        <taxon>organismal metagenomes</taxon>
    </lineage>
</organism>
<name>A0A6C0F9K3_9ZZZZ</name>
<protein>
    <submittedName>
        <fullName evidence="2">Uncharacterized protein</fullName>
    </submittedName>
</protein>
<proteinExistence type="predicted"/>
<feature type="region of interest" description="Disordered" evidence="1">
    <location>
        <begin position="1"/>
        <end position="23"/>
    </location>
</feature>
<reference evidence="2" key="1">
    <citation type="journal article" date="2020" name="Nature">
        <title>Giant virus diversity and host interactions through global metagenomics.</title>
        <authorList>
            <person name="Schulz F."/>
            <person name="Roux S."/>
            <person name="Paez-Espino D."/>
            <person name="Jungbluth S."/>
            <person name="Walsh D.A."/>
            <person name="Denef V.J."/>
            <person name="McMahon K.D."/>
            <person name="Konstantinidis K.T."/>
            <person name="Eloe-Fadrosh E.A."/>
            <person name="Kyrpides N.C."/>
            <person name="Woyke T."/>
        </authorList>
    </citation>
    <scope>NUCLEOTIDE SEQUENCE</scope>
    <source>
        <strain evidence="2">GVMAG-S-ERX556049-19</strain>
    </source>
</reference>
<dbReference type="EMBL" id="MN738822">
    <property type="protein sequence ID" value="QHT37882.1"/>
    <property type="molecule type" value="Genomic_DNA"/>
</dbReference>
<dbReference type="AlphaFoldDB" id="A0A6C0F9K3"/>
<accession>A0A6C0F9K3</accession>